<dbReference type="STRING" id="338969.Rfer_0385"/>
<evidence type="ECO:0000256" key="6">
    <source>
        <dbReference type="ARBA" id="ARBA00023315"/>
    </source>
</evidence>
<evidence type="ECO:0000256" key="4">
    <source>
        <dbReference type="ARBA" id="ARBA00022679"/>
    </source>
</evidence>
<dbReference type="InterPro" id="IPR023213">
    <property type="entry name" value="CAT-like_dom_sf"/>
</dbReference>
<evidence type="ECO:0000259" key="9">
    <source>
        <dbReference type="PROSITE" id="PS50968"/>
    </source>
</evidence>
<comment type="cofactor">
    <cofactor evidence="1 7">
        <name>(R)-lipoate</name>
        <dbReference type="ChEBI" id="CHEBI:83088"/>
    </cofactor>
</comment>
<evidence type="ECO:0000256" key="2">
    <source>
        <dbReference type="ARBA" id="ARBA00007317"/>
    </source>
</evidence>
<dbReference type="Pfam" id="PF02817">
    <property type="entry name" value="E3_binding"/>
    <property type="match status" value="1"/>
</dbReference>
<keyword evidence="12" id="KW-1185">Reference proteome</keyword>
<dbReference type="PANTHER" id="PTHR43178:SF5">
    <property type="entry name" value="LIPOAMIDE ACYLTRANSFERASE COMPONENT OF BRANCHED-CHAIN ALPHA-KETO ACID DEHYDROGENASE COMPLEX, MITOCHONDRIAL"/>
    <property type="match status" value="1"/>
</dbReference>
<dbReference type="KEGG" id="rfr:Rfer_0385"/>
<comment type="similarity">
    <text evidence="2 7">Belongs to the 2-oxoacid dehydrogenase family.</text>
</comment>
<gene>
    <name evidence="11" type="ordered locus">Rfer_0385</name>
</gene>
<dbReference type="OrthoDB" id="2086224at2"/>
<dbReference type="InterPro" id="IPR011053">
    <property type="entry name" value="Single_hybrid_motif"/>
</dbReference>
<dbReference type="HOGENOM" id="CLU_016733_10_2_4"/>
<proteinExistence type="inferred from homology"/>
<accession>Q222B4</accession>
<dbReference type="Gene3D" id="2.40.50.100">
    <property type="match status" value="1"/>
</dbReference>
<evidence type="ECO:0000313" key="11">
    <source>
        <dbReference type="EMBL" id="ABD68139.1"/>
    </source>
</evidence>
<dbReference type="EMBL" id="CP000267">
    <property type="protein sequence ID" value="ABD68139.1"/>
    <property type="molecule type" value="Genomic_DNA"/>
</dbReference>
<dbReference type="Pfam" id="PF00198">
    <property type="entry name" value="2-oxoacid_dh"/>
    <property type="match status" value="1"/>
</dbReference>
<feature type="domain" description="Peripheral subunit-binding (PSBD)" evidence="10">
    <location>
        <begin position="127"/>
        <end position="164"/>
    </location>
</feature>
<evidence type="ECO:0000259" key="10">
    <source>
        <dbReference type="PROSITE" id="PS51826"/>
    </source>
</evidence>
<reference evidence="12" key="1">
    <citation type="submission" date="2006-02" db="EMBL/GenBank/DDBJ databases">
        <title>Complete sequence of chromosome of Rhodoferax ferrireducens DSM 15236.</title>
        <authorList>
            <person name="Copeland A."/>
            <person name="Lucas S."/>
            <person name="Lapidus A."/>
            <person name="Barry K."/>
            <person name="Detter J.C."/>
            <person name="Glavina del Rio T."/>
            <person name="Hammon N."/>
            <person name="Israni S."/>
            <person name="Pitluck S."/>
            <person name="Brettin T."/>
            <person name="Bruce D."/>
            <person name="Han C."/>
            <person name="Tapia R."/>
            <person name="Gilna P."/>
            <person name="Kiss H."/>
            <person name="Schmutz J."/>
            <person name="Larimer F."/>
            <person name="Land M."/>
            <person name="Kyrpides N."/>
            <person name="Ivanova N."/>
            <person name="Richardson P."/>
        </authorList>
    </citation>
    <scope>NUCLEOTIDE SEQUENCE [LARGE SCALE GENOMIC DNA]</scope>
    <source>
        <strain evidence="12">ATCC BAA-621 / DSM 15236 / T118</strain>
    </source>
</reference>
<dbReference type="InterPro" id="IPR001078">
    <property type="entry name" value="2-oxoacid_DH_actylTfrase"/>
</dbReference>
<dbReference type="SUPFAM" id="SSF52777">
    <property type="entry name" value="CoA-dependent acyltransferases"/>
    <property type="match status" value="1"/>
</dbReference>
<dbReference type="InterPro" id="IPR036625">
    <property type="entry name" value="E3-bd_dom_sf"/>
</dbReference>
<dbReference type="InterPro" id="IPR050743">
    <property type="entry name" value="2-oxoacid_DH_E2_comp"/>
</dbReference>
<sequence>MIEFKLPSLGADMDEGTLLEWHIKPGDVVKRGQVVAVVDTSKAAVDVEIWHDGVVHELRVAVGEKVPVDTVLATLLAPGEVAAAPAAASAAAPEPRAAAAAAPVARPAPATQRALEPDQLPATTRHPASPAARRRAKELGMDPDTVPGTGAQGSVTLADIEAAAHAAPAPGAAPSPALASDRQKAMRKAIAAAMSRSKREIPHYYLSETIPMTRALDWLRQRNEGLPMTERILTAALLLKAVAAALQRTPELNGFYRDGQFEPSVAVHAGVAISLRGGGLVAPALHDVGAKPLAQLMRELADLVKRARAGSLRSSEMMDPTITITNLGEQSVQSVFGVIYPPQVALVGLGGIAVRPWVEGGKVHALPLLCATLAADHRASDGHRGALFLAELRELLQQPQTLADATKPNPIQPGDTT</sequence>
<dbReference type="Gene3D" id="3.30.559.10">
    <property type="entry name" value="Chloramphenicol acetyltransferase-like domain"/>
    <property type="match status" value="1"/>
</dbReference>
<keyword evidence="5 7" id="KW-0450">Lipoyl</keyword>
<keyword evidence="6 7" id="KW-0012">Acyltransferase</keyword>
<comment type="subunit">
    <text evidence="3">Forms a 24-polypeptide structural core with octahedral symmetry.</text>
</comment>
<organism evidence="11 12">
    <name type="scientific">Albidiferax ferrireducens (strain ATCC BAA-621 / DSM 15236 / T118)</name>
    <name type="common">Rhodoferax ferrireducens</name>
    <dbReference type="NCBI Taxonomy" id="338969"/>
    <lineage>
        <taxon>Bacteria</taxon>
        <taxon>Pseudomonadati</taxon>
        <taxon>Pseudomonadota</taxon>
        <taxon>Betaproteobacteria</taxon>
        <taxon>Burkholderiales</taxon>
        <taxon>Comamonadaceae</taxon>
        <taxon>Rhodoferax</taxon>
    </lineage>
</organism>
<evidence type="ECO:0000256" key="1">
    <source>
        <dbReference type="ARBA" id="ARBA00001938"/>
    </source>
</evidence>
<protein>
    <recommendedName>
        <fullName evidence="7">Dihydrolipoamide acetyltransferase component of pyruvate dehydrogenase complex</fullName>
        <ecNumber evidence="7">2.3.1.-</ecNumber>
    </recommendedName>
</protein>
<dbReference type="GO" id="GO:0005737">
    <property type="term" value="C:cytoplasm"/>
    <property type="evidence" value="ECO:0007669"/>
    <property type="project" value="TreeGrafter"/>
</dbReference>
<dbReference type="PANTHER" id="PTHR43178">
    <property type="entry name" value="DIHYDROLIPOAMIDE ACETYLTRANSFERASE COMPONENT OF PYRUVATE DEHYDROGENASE COMPLEX"/>
    <property type="match status" value="1"/>
</dbReference>
<dbReference type="PROSITE" id="PS51826">
    <property type="entry name" value="PSBD"/>
    <property type="match status" value="1"/>
</dbReference>
<dbReference type="SUPFAM" id="SSF47005">
    <property type="entry name" value="Peripheral subunit-binding domain of 2-oxo acid dehydrogenase complex"/>
    <property type="match status" value="1"/>
</dbReference>
<evidence type="ECO:0000313" key="12">
    <source>
        <dbReference type="Proteomes" id="UP000008332"/>
    </source>
</evidence>
<dbReference type="AlphaFoldDB" id="Q222B4"/>
<dbReference type="SUPFAM" id="SSF51230">
    <property type="entry name" value="Single hybrid motif"/>
    <property type="match status" value="1"/>
</dbReference>
<dbReference type="GO" id="GO:0016407">
    <property type="term" value="F:acetyltransferase activity"/>
    <property type="evidence" value="ECO:0007669"/>
    <property type="project" value="TreeGrafter"/>
</dbReference>
<dbReference type="EC" id="2.3.1.-" evidence="7"/>
<dbReference type="RefSeq" id="WP_011462712.1">
    <property type="nucleotide sequence ID" value="NC_007908.1"/>
</dbReference>
<feature type="domain" description="Lipoyl-binding" evidence="9">
    <location>
        <begin position="1"/>
        <end position="76"/>
    </location>
</feature>
<dbReference type="CDD" id="cd06849">
    <property type="entry name" value="lipoyl_domain"/>
    <property type="match status" value="1"/>
</dbReference>
<feature type="compositionally biased region" description="Low complexity" evidence="8">
    <location>
        <begin position="99"/>
        <end position="110"/>
    </location>
</feature>
<evidence type="ECO:0000256" key="5">
    <source>
        <dbReference type="ARBA" id="ARBA00022823"/>
    </source>
</evidence>
<dbReference type="InterPro" id="IPR000089">
    <property type="entry name" value="Biotin_lipoyl"/>
</dbReference>
<dbReference type="eggNOG" id="COG0508">
    <property type="taxonomic scope" value="Bacteria"/>
</dbReference>
<dbReference type="Gene3D" id="4.10.320.10">
    <property type="entry name" value="E3-binding domain"/>
    <property type="match status" value="1"/>
</dbReference>
<feature type="compositionally biased region" description="Low complexity" evidence="8">
    <location>
        <begin position="121"/>
        <end position="131"/>
    </location>
</feature>
<dbReference type="Pfam" id="PF00364">
    <property type="entry name" value="Biotin_lipoyl"/>
    <property type="match status" value="1"/>
</dbReference>
<keyword evidence="4 7" id="KW-0808">Transferase</keyword>
<evidence type="ECO:0000256" key="8">
    <source>
        <dbReference type="SAM" id="MobiDB-lite"/>
    </source>
</evidence>
<dbReference type="GO" id="GO:0031405">
    <property type="term" value="F:lipoic acid binding"/>
    <property type="evidence" value="ECO:0007669"/>
    <property type="project" value="TreeGrafter"/>
</dbReference>
<dbReference type="PROSITE" id="PS50968">
    <property type="entry name" value="BIOTINYL_LIPOYL"/>
    <property type="match status" value="1"/>
</dbReference>
<evidence type="ECO:0000256" key="3">
    <source>
        <dbReference type="ARBA" id="ARBA00011484"/>
    </source>
</evidence>
<dbReference type="Proteomes" id="UP000008332">
    <property type="component" value="Chromosome"/>
</dbReference>
<evidence type="ECO:0000256" key="7">
    <source>
        <dbReference type="RuleBase" id="RU003423"/>
    </source>
</evidence>
<feature type="region of interest" description="Disordered" evidence="8">
    <location>
        <begin position="99"/>
        <end position="152"/>
    </location>
</feature>
<dbReference type="InterPro" id="IPR004167">
    <property type="entry name" value="PSBD"/>
</dbReference>
<name>Q222B4_ALBFT</name>